<dbReference type="RefSeq" id="WP_132217949.1">
    <property type="nucleotide sequence ID" value="NZ_OX156936.1"/>
</dbReference>
<dbReference type="InterPro" id="IPR039369">
    <property type="entry name" value="LacA-like"/>
</dbReference>
<evidence type="ECO:0000313" key="8">
    <source>
        <dbReference type="Proteomes" id="UP000295455"/>
    </source>
</evidence>
<dbReference type="InterPro" id="IPR024688">
    <property type="entry name" value="Mac_dom"/>
</dbReference>
<dbReference type="PANTHER" id="PTHR43017">
    <property type="entry name" value="GALACTOSIDE O-ACETYLTRANSFERASE"/>
    <property type="match status" value="1"/>
</dbReference>
<gene>
    <name evidence="7" type="ORF">EV196_105199</name>
</gene>
<comment type="similarity">
    <text evidence="1 5">Belongs to the transferase hexapeptide repeat family.</text>
</comment>
<proteinExistence type="inferred from homology"/>
<evidence type="ECO:0000256" key="2">
    <source>
        <dbReference type="ARBA" id="ARBA00022679"/>
    </source>
</evidence>
<feature type="domain" description="Maltose/galactoside acetyltransferase" evidence="6">
    <location>
        <begin position="4"/>
        <end position="58"/>
    </location>
</feature>
<dbReference type="Pfam" id="PF00132">
    <property type="entry name" value="Hexapep"/>
    <property type="match status" value="1"/>
</dbReference>
<dbReference type="FunFam" id="2.160.10.10:FF:000008">
    <property type="entry name" value="Maltose O-acetyltransferase"/>
    <property type="match status" value="1"/>
</dbReference>
<reference evidence="7 8" key="1">
    <citation type="submission" date="2019-03" db="EMBL/GenBank/DDBJ databases">
        <title>Genomic Encyclopedia of Type Strains, Phase IV (KMG-IV): sequencing the most valuable type-strain genomes for metagenomic binning, comparative biology and taxonomic classification.</title>
        <authorList>
            <person name="Goeker M."/>
        </authorList>
    </citation>
    <scope>NUCLEOTIDE SEQUENCE [LARGE SCALE GENOMIC DNA]</scope>
    <source>
        <strain evidence="7 8">DSM 18792</strain>
    </source>
</reference>
<dbReference type="OrthoDB" id="9812571at2"/>
<dbReference type="SUPFAM" id="SSF51161">
    <property type="entry name" value="Trimeric LpxA-like enzymes"/>
    <property type="match status" value="1"/>
</dbReference>
<dbReference type="EMBL" id="SLUP01000005">
    <property type="protein sequence ID" value="TCL65537.1"/>
    <property type="molecule type" value="Genomic_DNA"/>
</dbReference>
<protein>
    <recommendedName>
        <fullName evidence="5">Acetyltransferase</fullName>
        <ecNumber evidence="5">2.3.1.-</ecNumber>
    </recommendedName>
</protein>
<accession>A0A4V2QDT6</accession>
<dbReference type="CDD" id="cd03357">
    <property type="entry name" value="LbH_MAT_GAT"/>
    <property type="match status" value="1"/>
</dbReference>
<evidence type="ECO:0000259" key="6">
    <source>
        <dbReference type="SMART" id="SM01266"/>
    </source>
</evidence>
<dbReference type="PANTHER" id="PTHR43017:SF1">
    <property type="entry name" value="ACETYLTRANSFERASE YJL218W-RELATED"/>
    <property type="match status" value="1"/>
</dbReference>
<sequence>MTEKEKMLAGELYNPTDPELVKARHRARLLFHKFNVLSELHLEERQKTLYQIFENAGENLFVEPPFHCDYGSNIKAGKNLFMNFNCCILDVAEVTFGDNCMIGPHVQIYTATHPLEFKARNSGKELAKPVTIGNNVWIGGNAVICPGVVLGNNVVVAAGAVVTKSFPDDVVIGGNPAKIIKTINNL</sequence>
<comment type="caution">
    <text evidence="7">The sequence shown here is derived from an EMBL/GenBank/DDBJ whole genome shotgun (WGS) entry which is preliminary data.</text>
</comment>
<keyword evidence="4 5" id="KW-0012">Acyltransferase</keyword>
<dbReference type="GO" id="GO:0008870">
    <property type="term" value="F:galactoside O-acetyltransferase activity"/>
    <property type="evidence" value="ECO:0007669"/>
    <property type="project" value="TreeGrafter"/>
</dbReference>
<evidence type="ECO:0000256" key="3">
    <source>
        <dbReference type="ARBA" id="ARBA00022737"/>
    </source>
</evidence>
<evidence type="ECO:0000256" key="5">
    <source>
        <dbReference type="RuleBase" id="RU367021"/>
    </source>
</evidence>
<keyword evidence="2 5" id="KW-0808">Transferase</keyword>
<evidence type="ECO:0000313" key="7">
    <source>
        <dbReference type="EMBL" id="TCL65537.1"/>
    </source>
</evidence>
<evidence type="ECO:0000256" key="4">
    <source>
        <dbReference type="ARBA" id="ARBA00023315"/>
    </source>
</evidence>
<dbReference type="InterPro" id="IPR011004">
    <property type="entry name" value="Trimer_LpxA-like_sf"/>
</dbReference>
<dbReference type="AlphaFoldDB" id="A0A4V2QDT6"/>
<dbReference type="SMART" id="SM01266">
    <property type="entry name" value="Mac"/>
    <property type="match status" value="1"/>
</dbReference>
<keyword evidence="3" id="KW-0677">Repeat</keyword>
<keyword evidence="8" id="KW-1185">Reference proteome</keyword>
<dbReference type="InterPro" id="IPR001451">
    <property type="entry name" value="Hexapep"/>
</dbReference>
<organism evidence="7 8">
    <name type="scientific">Mariniflexile fucanivorans</name>
    <dbReference type="NCBI Taxonomy" id="264023"/>
    <lineage>
        <taxon>Bacteria</taxon>
        <taxon>Pseudomonadati</taxon>
        <taxon>Bacteroidota</taxon>
        <taxon>Flavobacteriia</taxon>
        <taxon>Flavobacteriales</taxon>
        <taxon>Flavobacteriaceae</taxon>
        <taxon>Mariniflexile</taxon>
    </lineage>
</organism>
<evidence type="ECO:0000256" key="1">
    <source>
        <dbReference type="ARBA" id="ARBA00007274"/>
    </source>
</evidence>
<dbReference type="EC" id="2.3.1.-" evidence="5"/>
<name>A0A4V2QDT6_9FLAO</name>
<dbReference type="Pfam" id="PF12464">
    <property type="entry name" value="Mac"/>
    <property type="match status" value="1"/>
</dbReference>
<dbReference type="Gene3D" id="2.160.10.10">
    <property type="entry name" value="Hexapeptide repeat proteins"/>
    <property type="match status" value="1"/>
</dbReference>
<dbReference type="Proteomes" id="UP000295455">
    <property type="component" value="Unassembled WGS sequence"/>
</dbReference>